<keyword evidence="1" id="KW-0067">ATP-binding</keyword>
<keyword evidence="1" id="KW-0547">Nucleotide-binding</keyword>
<organism evidence="3 4">
    <name type="scientific">Macrococcoides canis</name>
    <dbReference type="NCBI Taxonomy" id="1855823"/>
    <lineage>
        <taxon>Bacteria</taxon>
        <taxon>Bacillati</taxon>
        <taxon>Bacillota</taxon>
        <taxon>Bacilli</taxon>
        <taxon>Bacillales</taxon>
        <taxon>Staphylococcaceae</taxon>
        <taxon>Macrococcoides</taxon>
    </lineage>
</organism>
<evidence type="ECO:0000313" key="4">
    <source>
        <dbReference type="Proteomes" id="UP000194154"/>
    </source>
</evidence>
<dbReference type="STRING" id="1855823.MCCS_23010"/>
<dbReference type="EMBL" id="CP021059">
    <property type="protein sequence ID" value="ARQ07882.1"/>
    <property type="molecule type" value="Genomic_DNA"/>
</dbReference>
<dbReference type="PANTHER" id="PTHR37018">
    <property type="entry name" value="CULTURE SPECIFIC PROTEIN, PUTATIVE (AFU_ORTHOLOGUE AFUA_2G00130)-RELATED"/>
    <property type="match status" value="1"/>
</dbReference>
<dbReference type="KEGG" id="mcak:MCCS_23010"/>
<dbReference type="InterPro" id="IPR011761">
    <property type="entry name" value="ATP-grasp"/>
</dbReference>
<reference evidence="3 4" key="1">
    <citation type="journal article" date="2017" name="Int. J. Syst. Evol. Microbiol.">
        <title>Macrococcus canis sp. nov., a skin bacterium associated with infections in dogs.</title>
        <authorList>
            <person name="Gobeli Brawand S."/>
            <person name="Cotting K."/>
            <person name="Gomez-Sanz E."/>
            <person name="Collaud A."/>
            <person name="Thomann A."/>
            <person name="Brodard I."/>
            <person name="Rodriguez-Campos S."/>
            <person name="Strauss C."/>
            <person name="Perreten V."/>
        </authorList>
    </citation>
    <scope>NUCLEOTIDE SEQUENCE [LARGE SCALE GENOMIC DNA]</scope>
    <source>
        <strain evidence="3 4">KM45013</strain>
    </source>
</reference>
<evidence type="ECO:0000259" key="2">
    <source>
        <dbReference type="PROSITE" id="PS50975"/>
    </source>
</evidence>
<protein>
    <recommendedName>
        <fullName evidence="2">ATP-grasp domain-containing protein</fullName>
    </recommendedName>
</protein>
<dbReference type="PROSITE" id="PS50975">
    <property type="entry name" value="ATP_GRASP"/>
    <property type="match status" value="1"/>
</dbReference>
<dbReference type="AlphaFoldDB" id="A0A1W7AE71"/>
<feature type="domain" description="ATP-grasp" evidence="2">
    <location>
        <begin position="134"/>
        <end position="328"/>
    </location>
</feature>
<name>A0A1W7AE71_9STAP</name>
<dbReference type="PANTHER" id="PTHR37018:SF1">
    <property type="entry name" value="CULTURE SPECIFIC PROTEIN, PUTATIVE (AFU_ORTHOLOGUE AFUA_2G00130)-RELATED"/>
    <property type="match status" value="1"/>
</dbReference>
<dbReference type="InterPro" id="IPR053269">
    <property type="entry name" value="Asp-Met_ligase"/>
</dbReference>
<dbReference type="GO" id="GO:0005524">
    <property type="term" value="F:ATP binding"/>
    <property type="evidence" value="ECO:0007669"/>
    <property type="project" value="UniProtKB-UniRule"/>
</dbReference>
<dbReference type="Proteomes" id="UP000194154">
    <property type="component" value="Chromosome"/>
</dbReference>
<evidence type="ECO:0000256" key="1">
    <source>
        <dbReference type="PROSITE-ProRule" id="PRU00409"/>
    </source>
</evidence>
<sequence length="397" mass="45520">MTINKLDISLTMHDLYGDNVLYTSRPSYGFNPWLQPEEHQSNLLSARELIIAEMPVIVHKATVTEKTRELFNAAGIAMPETYITYETREEYESALKEYAETGKIFFQYAHEAGFVDNNDYVVPRDIFLNLNNKSLIDKWTGGEYLPKREIVKFDDFETRVREWTLPFVVKPGDEHPTAGGYGVMLCYTEEDVERAIERVKSASDTEQLIIEQFVEPVKNYCVQYAYSEEKGITFLGASLQMVEKYGKYRGNTTDRNVPESVVEAGRKIMQNGVDAGYKGIAGFDILVDKDDNLFAIDLNFRQNGSSSLLLLDDVLKGDYKKFLAYYSDGDNAAFYETILNEVTSGNLFPLAYYDGDYKEKNGFPSRFICIWYGEDEAFIDQKAKHFEQRLKGEVHED</sequence>
<dbReference type="RefSeq" id="WP_086043408.1">
    <property type="nucleotide sequence ID" value="NZ_CBCRZA010000010.1"/>
</dbReference>
<evidence type="ECO:0000313" key="3">
    <source>
        <dbReference type="EMBL" id="ARQ07882.1"/>
    </source>
</evidence>
<dbReference type="OrthoDB" id="7839480at2"/>
<proteinExistence type="predicted"/>
<dbReference type="GO" id="GO:0046872">
    <property type="term" value="F:metal ion binding"/>
    <property type="evidence" value="ECO:0007669"/>
    <property type="project" value="InterPro"/>
</dbReference>
<gene>
    <name evidence="3" type="ORF">MCCS_23010</name>
</gene>
<dbReference type="SUPFAM" id="SSF56059">
    <property type="entry name" value="Glutathione synthetase ATP-binding domain-like"/>
    <property type="match status" value="1"/>
</dbReference>
<accession>A0A1W7AE71</accession>
<dbReference type="GeneID" id="35296382"/>
<keyword evidence="4" id="KW-1185">Reference proteome</keyword>
<dbReference type="Gene3D" id="3.30.470.20">
    <property type="entry name" value="ATP-grasp fold, B domain"/>
    <property type="match status" value="1"/>
</dbReference>